<evidence type="ECO:0000313" key="1">
    <source>
        <dbReference type="EMBL" id="MBB5717691.1"/>
    </source>
</evidence>
<name>A0A840YVG5_9SPHN</name>
<accession>A0A840YVG5</accession>
<dbReference type="AlphaFoldDB" id="A0A840YVG5"/>
<gene>
    <name evidence="1" type="ORF">FHR23_000598</name>
</gene>
<keyword evidence="2" id="KW-1185">Reference proteome</keyword>
<comment type="caution">
    <text evidence="1">The sequence shown here is derived from an EMBL/GenBank/DDBJ whole genome shotgun (WGS) entry which is preliminary data.</text>
</comment>
<dbReference type="EMBL" id="JACIJI010000001">
    <property type="protein sequence ID" value="MBB5717691.1"/>
    <property type="molecule type" value="Genomic_DNA"/>
</dbReference>
<reference evidence="1 2" key="1">
    <citation type="submission" date="2020-08" db="EMBL/GenBank/DDBJ databases">
        <title>Genomic Encyclopedia of Type Strains, Phase IV (KMG-IV): sequencing the most valuable type-strain genomes for metagenomic binning, comparative biology and taxonomic classification.</title>
        <authorList>
            <person name="Goeker M."/>
        </authorList>
    </citation>
    <scope>NUCLEOTIDE SEQUENCE [LARGE SCALE GENOMIC DNA]</scope>
    <source>
        <strain evidence="1 2">DSM 27203</strain>
    </source>
</reference>
<organism evidence="1 2">
    <name type="scientific">Stakelama sediminis</name>
    <dbReference type="NCBI Taxonomy" id="463200"/>
    <lineage>
        <taxon>Bacteria</taxon>
        <taxon>Pseudomonadati</taxon>
        <taxon>Pseudomonadota</taxon>
        <taxon>Alphaproteobacteria</taxon>
        <taxon>Sphingomonadales</taxon>
        <taxon>Sphingomonadaceae</taxon>
        <taxon>Stakelama</taxon>
    </lineage>
</organism>
<sequence>MKAELDKLNITDEGKRRARFHQWLTGEGRTILTRQIGKVEGIMEMCDDIEYFKRVTSRQKAITVAPYLFDEINRIID</sequence>
<evidence type="ECO:0000313" key="2">
    <source>
        <dbReference type="Proteomes" id="UP000554342"/>
    </source>
</evidence>
<proteinExistence type="predicted"/>
<protein>
    <submittedName>
        <fullName evidence="1">Uncharacterized protein</fullName>
    </submittedName>
</protein>
<dbReference type="Proteomes" id="UP000554342">
    <property type="component" value="Unassembled WGS sequence"/>
</dbReference>